<evidence type="ECO:0000256" key="3">
    <source>
        <dbReference type="ARBA" id="ARBA00022786"/>
    </source>
</evidence>
<evidence type="ECO:0000256" key="1">
    <source>
        <dbReference type="ARBA" id="ARBA00008552"/>
    </source>
</evidence>
<evidence type="ECO:0000256" key="4">
    <source>
        <dbReference type="ARBA" id="ARBA00022801"/>
    </source>
</evidence>
<name>A0A835YAC6_9CHLO</name>
<dbReference type="InterPro" id="IPR049387">
    <property type="entry name" value="UFSP2-like_2nd"/>
</dbReference>
<dbReference type="Pfam" id="PF07910">
    <property type="entry name" value="Peptidase_C78"/>
    <property type="match status" value="1"/>
</dbReference>
<feature type="domain" description="UFSP1/2/DUB catalytic" evidence="6">
    <location>
        <begin position="395"/>
        <end position="569"/>
    </location>
</feature>
<sequence>MASLTILDQLQQQLLGQREGSAVLLGAGDEASSLTLLGSARCGAVAQDLQDVADTLPEPLSIQGAYAASADDAVKAAAELQKSGFCPAGHCVAVYTDGEQLAAVRLRPDGTKGPQLALSNLASLADWLKGQRILRCEMAVRLEIVEDGCTPAGGALQAAVAGLVRQLEAPGLGFMGEVAGPSGNAPSRVLLTPSSTATVDSLPGASAGAVVQCSPLLDTTRLAAPPAGPAFSYRPIQSGSSAASGTGGTASCSTAPVRLDVLSYAPRGCSLGQAVGGLARSLVRQARAVQRVLAAQGKVLPVRAYHFLPPGFGHHLTVLYPSLVSDMELNDSKLIAVRQRMHVLYGLPANRPLLRPANALDLAAPEGAEEGGGGAVARLRDVHVGLNAPAIGGITELVQGSYEYCHYMQDRFNDNGWGCAYRSLQTIVSWFRLQRYTTKPVPTHKAIQSTLVKMGDKAPSFVGSSNWIGAIELGYVLDDYLGVTCKVLTVNRGSDIPAHARQLAAHFASVGSPVMIGGGVLAYTLLGVRFNEQTGEAAFLILDPHYTGGEDLRKVQGGTWVGWKRPGDNAAAGGPLFVDDAFYNFLMPQRPNTV</sequence>
<reference evidence="8" key="1">
    <citation type="journal article" date="2020" name="bioRxiv">
        <title>Comparative genomics of Chlamydomonas.</title>
        <authorList>
            <person name="Craig R.J."/>
            <person name="Hasan A.R."/>
            <person name="Ness R.W."/>
            <person name="Keightley P.D."/>
        </authorList>
    </citation>
    <scope>NUCLEOTIDE SEQUENCE</scope>
    <source>
        <strain evidence="8">CCAP 11/70</strain>
    </source>
</reference>
<keyword evidence="3" id="KW-0833">Ubl conjugation pathway</keyword>
<evidence type="ECO:0000256" key="2">
    <source>
        <dbReference type="ARBA" id="ARBA00022670"/>
    </source>
</evidence>
<evidence type="ECO:0000313" key="9">
    <source>
        <dbReference type="Proteomes" id="UP000612055"/>
    </source>
</evidence>
<keyword evidence="5" id="KW-0788">Thiol protease</keyword>
<evidence type="ECO:0000313" key="8">
    <source>
        <dbReference type="EMBL" id="KAG2498059.1"/>
    </source>
</evidence>
<keyword evidence="9" id="KW-1185">Reference proteome</keyword>
<comment type="caution">
    <text evidence="8">The sequence shown here is derived from an EMBL/GenBank/DDBJ whole genome shotgun (WGS) entry which is preliminary data.</text>
</comment>
<keyword evidence="4" id="KW-0378">Hydrolase</keyword>
<dbReference type="PANTHER" id="PTHR48153">
    <property type="entry name" value="UFM1-SPECIFIC PROTEASE 2"/>
    <property type="match status" value="1"/>
</dbReference>
<feature type="domain" description="UFSP2 second" evidence="7">
    <location>
        <begin position="253"/>
        <end position="361"/>
    </location>
</feature>
<dbReference type="OrthoDB" id="417506at2759"/>
<dbReference type="Proteomes" id="UP000612055">
    <property type="component" value="Unassembled WGS sequence"/>
</dbReference>
<dbReference type="InterPro" id="IPR012462">
    <property type="entry name" value="UFSP1/2_DUB_cat"/>
</dbReference>
<proteinExistence type="inferred from homology"/>
<dbReference type="EMBL" id="JAEHOE010000011">
    <property type="protein sequence ID" value="KAG2498059.1"/>
    <property type="molecule type" value="Genomic_DNA"/>
</dbReference>
<dbReference type="GO" id="GO:0006508">
    <property type="term" value="P:proteolysis"/>
    <property type="evidence" value="ECO:0007669"/>
    <property type="project" value="UniProtKB-KW"/>
</dbReference>
<accession>A0A835YAC6</accession>
<dbReference type="Pfam" id="PF20908">
    <property type="entry name" value="UfSP2_N"/>
    <property type="match status" value="1"/>
</dbReference>
<dbReference type="PANTHER" id="PTHR48153:SF2">
    <property type="entry name" value="UFM1-SPECIFIC PROTEASE 2"/>
    <property type="match status" value="1"/>
</dbReference>
<dbReference type="Gene3D" id="3.90.70.130">
    <property type="match status" value="1"/>
</dbReference>
<protein>
    <recommendedName>
        <fullName evidence="10">Ufm1-specific protease</fullName>
    </recommendedName>
</protein>
<keyword evidence="2" id="KW-0645">Protease</keyword>
<dbReference type="GO" id="GO:0071567">
    <property type="term" value="F:deUFMylase activity"/>
    <property type="evidence" value="ECO:0007669"/>
    <property type="project" value="TreeGrafter"/>
</dbReference>
<dbReference type="AlphaFoldDB" id="A0A835YAC6"/>
<evidence type="ECO:0000259" key="6">
    <source>
        <dbReference type="Pfam" id="PF07910"/>
    </source>
</evidence>
<organism evidence="8 9">
    <name type="scientific">Edaphochlamys debaryana</name>
    <dbReference type="NCBI Taxonomy" id="47281"/>
    <lineage>
        <taxon>Eukaryota</taxon>
        <taxon>Viridiplantae</taxon>
        <taxon>Chlorophyta</taxon>
        <taxon>core chlorophytes</taxon>
        <taxon>Chlorophyceae</taxon>
        <taxon>CS clade</taxon>
        <taxon>Chlamydomonadales</taxon>
        <taxon>Chlamydomonadales incertae sedis</taxon>
        <taxon>Edaphochlamys</taxon>
    </lineage>
</organism>
<comment type="similarity">
    <text evidence="1">Belongs to the peptidase C78 family.</text>
</comment>
<evidence type="ECO:0000259" key="7">
    <source>
        <dbReference type="Pfam" id="PF20908"/>
    </source>
</evidence>
<gene>
    <name evidence="8" type="ORF">HYH03_003820</name>
</gene>
<evidence type="ECO:0000256" key="5">
    <source>
        <dbReference type="ARBA" id="ARBA00022807"/>
    </source>
</evidence>
<evidence type="ECO:0008006" key="10">
    <source>
        <dbReference type="Google" id="ProtNLM"/>
    </source>
</evidence>